<evidence type="ECO:0000256" key="1">
    <source>
        <dbReference type="SAM" id="MobiDB-lite"/>
    </source>
</evidence>
<keyword evidence="3" id="KW-1185">Reference proteome</keyword>
<evidence type="ECO:0000313" key="3">
    <source>
        <dbReference type="Proteomes" id="UP000023152"/>
    </source>
</evidence>
<reference evidence="2 3" key="1">
    <citation type="journal article" date="2013" name="Curr. Biol.">
        <title>The Genome of the Foraminiferan Reticulomyxa filosa.</title>
        <authorList>
            <person name="Glockner G."/>
            <person name="Hulsmann N."/>
            <person name="Schleicher M."/>
            <person name="Noegel A.A."/>
            <person name="Eichinger L."/>
            <person name="Gallinger C."/>
            <person name="Pawlowski J."/>
            <person name="Sierra R."/>
            <person name="Euteneuer U."/>
            <person name="Pillet L."/>
            <person name="Moustafa A."/>
            <person name="Platzer M."/>
            <person name="Groth M."/>
            <person name="Szafranski K."/>
            <person name="Schliwa M."/>
        </authorList>
    </citation>
    <scope>NUCLEOTIDE SEQUENCE [LARGE SCALE GENOMIC DNA]</scope>
</reference>
<organism evidence="2 3">
    <name type="scientific">Reticulomyxa filosa</name>
    <dbReference type="NCBI Taxonomy" id="46433"/>
    <lineage>
        <taxon>Eukaryota</taxon>
        <taxon>Sar</taxon>
        <taxon>Rhizaria</taxon>
        <taxon>Retaria</taxon>
        <taxon>Foraminifera</taxon>
        <taxon>Monothalamids</taxon>
        <taxon>Reticulomyxidae</taxon>
        <taxon>Reticulomyxa</taxon>
    </lineage>
</organism>
<protein>
    <submittedName>
        <fullName evidence="2">Uncharacterized protein</fullName>
    </submittedName>
</protein>
<dbReference type="EMBL" id="ASPP01027305">
    <property type="protein sequence ID" value="ETO06255.1"/>
    <property type="molecule type" value="Genomic_DNA"/>
</dbReference>
<feature type="region of interest" description="Disordered" evidence="1">
    <location>
        <begin position="30"/>
        <end position="54"/>
    </location>
</feature>
<proteinExistence type="predicted"/>
<evidence type="ECO:0000313" key="2">
    <source>
        <dbReference type="EMBL" id="ETO06255.1"/>
    </source>
</evidence>
<comment type="caution">
    <text evidence="2">The sequence shown here is derived from an EMBL/GenBank/DDBJ whole genome shotgun (WGS) entry which is preliminary data.</text>
</comment>
<gene>
    <name evidence="2" type="ORF">RFI_31140</name>
</gene>
<accession>X6LZT7</accession>
<feature type="compositionally biased region" description="Basic and acidic residues" evidence="1">
    <location>
        <begin position="36"/>
        <end position="47"/>
    </location>
</feature>
<sequence length="223" mass="25738">KFFKEENMAEIRFAIEHFETAVKSIRSQSKQNQQLEKQKSQSEEKISELQGTVELSKENEPTTFTISMGTKTEFKFIFPDYAKNFFVNCELESEWGTVHVTHSFNVAYKINGKSRQKSMDFKNKYKDQSTTQNKLSVMNEYDIGENISGNSSRDNNMPDPKTPYSLFIQAEFGQDGIITRIASADDGEDEKDNTLFPMHNQAKEVAEDILFCIDILKKKYCQI</sequence>
<dbReference type="AlphaFoldDB" id="X6LZT7"/>
<name>X6LZT7_RETFI</name>
<dbReference type="Proteomes" id="UP000023152">
    <property type="component" value="Unassembled WGS sequence"/>
</dbReference>
<feature type="non-terminal residue" evidence="2">
    <location>
        <position position="1"/>
    </location>
</feature>